<comment type="caution">
    <text evidence="1">The sequence shown here is derived from an EMBL/GenBank/DDBJ whole genome shotgun (WGS) entry which is preliminary data.</text>
</comment>
<proteinExistence type="predicted"/>
<sequence>MRVMLFRVTLINICIINSNIVMRFMHVNLGAVLELGSKTGSTTKIDS</sequence>
<dbReference type="AlphaFoldDB" id="A0A2T5IA58"/>
<dbReference type="EMBL" id="QAOK01000014">
    <property type="protein sequence ID" value="PTQ80694.1"/>
    <property type="molecule type" value="Genomic_DNA"/>
</dbReference>
<organism evidence="1 2">
    <name type="scientific">Nitrosospira multiformis</name>
    <dbReference type="NCBI Taxonomy" id="1231"/>
    <lineage>
        <taxon>Bacteria</taxon>
        <taxon>Pseudomonadati</taxon>
        <taxon>Pseudomonadota</taxon>
        <taxon>Betaproteobacteria</taxon>
        <taxon>Nitrosomonadales</taxon>
        <taxon>Nitrosomonadaceae</taxon>
        <taxon>Nitrosospira</taxon>
    </lineage>
</organism>
<reference evidence="1 2" key="1">
    <citation type="submission" date="2018-04" db="EMBL/GenBank/DDBJ databases">
        <title>Active sludge and wastewater microbial communities from Klosterneuburg, Austria.</title>
        <authorList>
            <person name="Wagner M."/>
        </authorList>
    </citation>
    <scope>NUCLEOTIDE SEQUENCE [LARGE SCALE GENOMIC DNA]</scope>
    <source>
        <strain evidence="1 2">Nl12</strain>
    </source>
</reference>
<evidence type="ECO:0000313" key="1">
    <source>
        <dbReference type="EMBL" id="PTQ80694.1"/>
    </source>
</evidence>
<dbReference type="Proteomes" id="UP000244152">
    <property type="component" value="Unassembled WGS sequence"/>
</dbReference>
<accession>A0A2T5IA58</accession>
<name>A0A2T5IA58_9PROT</name>
<evidence type="ECO:0000313" key="2">
    <source>
        <dbReference type="Proteomes" id="UP000244152"/>
    </source>
</evidence>
<gene>
    <name evidence="1" type="ORF">C8R21_11440</name>
</gene>
<protein>
    <submittedName>
        <fullName evidence="1">Uncharacterized protein</fullName>
    </submittedName>
</protein>